<feature type="domain" description="MI" evidence="5">
    <location>
        <begin position="412"/>
        <end position="528"/>
    </location>
</feature>
<feature type="region of interest" description="Disordered" evidence="4">
    <location>
        <begin position="25"/>
        <end position="44"/>
    </location>
</feature>
<feature type="compositionally biased region" description="Polar residues" evidence="4">
    <location>
        <begin position="67"/>
        <end position="85"/>
    </location>
</feature>
<comment type="similarity">
    <text evidence="2">Belongs to the CWC22 family.</text>
</comment>
<dbReference type="GO" id="GO:0005730">
    <property type="term" value="C:nucleolus"/>
    <property type="evidence" value="ECO:0007669"/>
    <property type="project" value="UniProtKB-SubCell"/>
</dbReference>
<dbReference type="SMART" id="SM00543">
    <property type="entry name" value="MIF4G"/>
    <property type="match status" value="1"/>
</dbReference>
<gene>
    <name evidence="6" type="ORF">OSTQU699_LOCUS8645</name>
</gene>
<accession>A0A8S1J6L8</accession>
<dbReference type="Pfam" id="PF02847">
    <property type="entry name" value="MA3"/>
    <property type="match status" value="1"/>
</dbReference>
<comment type="subcellular location">
    <subcellularLocation>
        <location evidence="1">Nucleus</location>
        <location evidence="1">Nucleolus</location>
    </subcellularLocation>
</comment>
<keyword evidence="7" id="KW-1185">Reference proteome</keyword>
<dbReference type="Gene3D" id="1.25.40.180">
    <property type="match status" value="1"/>
</dbReference>
<dbReference type="PROSITE" id="PS51366">
    <property type="entry name" value="MI"/>
    <property type="match status" value="1"/>
</dbReference>
<dbReference type="InterPro" id="IPR003891">
    <property type="entry name" value="Initiation_fac_eIF4g_MI"/>
</dbReference>
<feature type="compositionally biased region" description="Acidic residues" evidence="4">
    <location>
        <begin position="26"/>
        <end position="36"/>
    </location>
</feature>
<feature type="region of interest" description="Disordered" evidence="4">
    <location>
        <begin position="50"/>
        <end position="88"/>
    </location>
</feature>
<feature type="compositionally biased region" description="Acidic residues" evidence="4">
    <location>
        <begin position="52"/>
        <end position="62"/>
    </location>
</feature>
<dbReference type="SMART" id="SM00544">
    <property type="entry name" value="MA3"/>
    <property type="match status" value="1"/>
</dbReference>
<evidence type="ECO:0000313" key="7">
    <source>
        <dbReference type="Proteomes" id="UP000708148"/>
    </source>
</evidence>
<organism evidence="6 7">
    <name type="scientific">Ostreobium quekettii</name>
    <dbReference type="NCBI Taxonomy" id="121088"/>
    <lineage>
        <taxon>Eukaryota</taxon>
        <taxon>Viridiplantae</taxon>
        <taxon>Chlorophyta</taxon>
        <taxon>core chlorophytes</taxon>
        <taxon>Ulvophyceae</taxon>
        <taxon>TCBD clade</taxon>
        <taxon>Bryopsidales</taxon>
        <taxon>Ostreobineae</taxon>
        <taxon>Ostreobiaceae</taxon>
        <taxon>Ostreobium</taxon>
    </lineage>
</organism>
<evidence type="ECO:0000256" key="4">
    <source>
        <dbReference type="SAM" id="MobiDB-lite"/>
    </source>
</evidence>
<proteinExistence type="inferred from homology"/>
<dbReference type="SUPFAM" id="SSF48371">
    <property type="entry name" value="ARM repeat"/>
    <property type="match status" value="1"/>
</dbReference>
<evidence type="ECO:0000259" key="5">
    <source>
        <dbReference type="PROSITE" id="PS51366"/>
    </source>
</evidence>
<dbReference type="Pfam" id="PF02854">
    <property type="entry name" value="MIF4G"/>
    <property type="match status" value="1"/>
</dbReference>
<evidence type="ECO:0000313" key="6">
    <source>
        <dbReference type="EMBL" id="CAD7703288.1"/>
    </source>
</evidence>
<name>A0A8S1J6L8_9CHLO</name>
<dbReference type="InterPro" id="IPR016024">
    <property type="entry name" value="ARM-type_fold"/>
</dbReference>
<dbReference type="EMBL" id="CAJHUC010002141">
    <property type="protein sequence ID" value="CAD7703288.1"/>
    <property type="molecule type" value="Genomic_DNA"/>
</dbReference>
<comment type="caution">
    <text evidence="6">The sequence shown here is derived from an EMBL/GenBank/DDBJ whole genome shotgun (WGS) entry which is preliminary data.</text>
</comment>
<dbReference type="PANTHER" id="PTHR18034">
    <property type="entry name" value="CELL CYCLE CONTROL PROTEIN CWF22-RELATED"/>
    <property type="match status" value="1"/>
</dbReference>
<sequence length="625" mass="69324">MYNVPISTLVCLGCLQKLQSTPLLENSDDELQDDNPTEQSVSEDDWHMSLENEQEEEDEELETLSSDGNMRSGQQYCSPSTSSLENNRRTFDSKSKMGTCAVSQGRSQYVPPALRQEEGGATAAVVRRLRGLLNKLVESNIQNVVREVGILHQEAGRSLVAETVVAEILQAVKKGPRASKQFASVAAAFVTGLTATANAQEIAAQFLAAIASALEESYEMRDSLACTNLVSILCNCYLCGMMDGGLLYSLLDTLTGRFDERDVSLMYTILKVCGWRLRSDDPKAMKDYVLGVHARAAQVSQEGQLTKRAELMLDMVVDIKNNRRKGSGQGTAGVSPEVMRWLTQSGVEGIHLGTLSWDKLLDPDKKGLWWASQLEHVHVRLPAVASLKTGSSASGEGMELVQLAASQRMNTDVRRAVFCIVMGSQDYIEACDSLTRLVLKGEREREIIRVLVDCCLQERWWNLYYAHLALRLCLNSGSHRKTLQFLVKDKLLALADMPSRHLHHLACLLAALIVGRGIPLSIVKGVDFCSLSSENESTFWRTFFVQLFLGFKNEEDMRSTFQHLSSHHHLKSLESGLLVFFRRSLGPKLSSKDALGSQLCPNKDALETVLLRMRTVESLFASRAV</sequence>
<protein>
    <recommendedName>
        <fullName evidence="5">MI domain-containing protein</fullName>
    </recommendedName>
</protein>
<dbReference type="OrthoDB" id="10260961at2759"/>
<dbReference type="InterPro" id="IPR050781">
    <property type="entry name" value="CWC22_splicing_factor"/>
</dbReference>
<dbReference type="AlphaFoldDB" id="A0A8S1J6L8"/>
<dbReference type="InterPro" id="IPR003890">
    <property type="entry name" value="MIF4G-like_typ-3"/>
</dbReference>
<reference evidence="6" key="1">
    <citation type="submission" date="2020-12" db="EMBL/GenBank/DDBJ databases">
        <authorList>
            <person name="Iha C."/>
        </authorList>
    </citation>
    <scope>NUCLEOTIDE SEQUENCE</scope>
</reference>
<keyword evidence="3" id="KW-0539">Nucleus</keyword>
<evidence type="ECO:0000256" key="2">
    <source>
        <dbReference type="ARBA" id="ARBA00006856"/>
    </source>
</evidence>
<dbReference type="PANTHER" id="PTHR18034:SF4">
    <property type="entry name" value="NUCLEOLAR MIF4G DOMAIN-CONTAINING PROTEIN 1"/>
    <property type="match status" value="1"/>
</dbReference>
<evidence type="ECO:0000256" key="3">
    <source>
        <dbReference type="ARBA" id="ARBA00023242"/>
    </source>
</evidence>
<dbReference type="GO" id="GO:0042274">
    <property type="term" value="P:ribosomal small subunit biogenesis"/>
    <property type="evidence" value="ECO:0007669"/>
    <property type="project" value="TreeGrafter"/>
</dbReference>
<dbReference type="Proteomes" id="UP000708148">
    <property type="component" value="Unassembled WGS sequence"/>
</dbReference>
<evidence type="ECO:0000256" key="1">
    <source>
        <dbReference type="ARBA" id="ARBA00004604"/>
    </source>
</evidence>
<dbReference type="GO" id="GO:0003723">
    <property type="term" value="F:RNA binding"/>
    <property type="evidence" value="ECO:0007669"/>
    <property type="project" value="InterPro"/>
</dbReference>